<dbReference type="GO" id="GO:0042421">
    <property type="term" value="P:norepinephrine biosynthetic process"/>
    <property type="evidence" value="ECO:0007669"/>
    <property type="project" value="TreeGrafter"/>
</dbReference>
<dbReference type="InterPro" id="IPR014784">
    <property type="entry name" value="Cu2_ascorb_mOase-like_C"/>
</dbReference>
<keyword evidence="3" id="KW-0325">Glycoprotein</keyword>
<accession>A0A6A4JFN3</accession>
<dbReference type="InterPro" id="IPR005018">
    <property type="entry name" value="DOMON_domain"/>
</dbReference>
<comment type="similarity">
    <text evidence="1">Belongs to the copper type II ascorbate-dependent monooxygenase family.</text>
</comment>
<dbReference type="Pfam" id="PF03712">
    <property type="entry name" value="Cu2_monoox_C"/>
    <property type="match status" value="1"/>
</dbReference>
<name>A0A6A4JFN3_APOLU</name>
<dbReference type="PRINTS" id="PR00767">
    <property type="entry name" value="DBMONOXGNASE"/>
</dbReference>
<keyword evidence="5" id="KW-1185">Reference proteome</keyword>
<dbReference type="Gene3D" id="2.60.120.230">
    <property type="match status" value="1"/>
</dbReference>
<dbReference type="PROSITE" id="PS50836">
    <property type="entry name" value="DOMON"/>
    <property type="match status" value="1"/>
</dbReference>
<comment type="caution">
    <text evidence="4">The sequence shown here is derived from an EMBL/GenBank/DDBJ whole genome shotgun (WGS) entry which is preliminary data.</text>
</comment>
<sequence>MFVILPTNLAEVFSCAQFGGKSPQGSRWRRGGAAAVARVTPPELSAAPLVDSPVVEIAMSFQVFLLLFMCVTPPGRATGSVVRLDSEVDLAPEVVDDEIVMSLVARTTGFVALGISVSGAFVGSDIIVAWVDDSTRRGHIIDGHAANGDNGVVEDAEHNYKVLAASQNDTHTVIQFSRMVQTCDKQGDVDIVNDTMRVMWFVSERDPVKSSWKNVEWRGPKSVHLTSPPARRPSSIHPYWDVRAPNFLLPTQSASFYFCKIYKIPQLDSKHHITGFTPWFEKDHEGLIEHMVLYSCLGGDEFEEYLSHPGTGCRDPKKPLAWKSCTTPIVTWAAGSRGEHFPDHVGLPISEGEGKATYFMLEIHYDNPAQQRVQDNSGLRIYYTPNLREYDGSILVTGVTPSSLQIIPPKQKNFTSTGYCDNQCTNLMFPEDGIKIVSVAFHTHSTGRRVKMMRLREGETAQVIAQDDHFDPRFQQSRRLHKEAVILPGDQIITECVYSTINRTRITFGGYTVRDETCLAYVLYYPRAALSSCTSMTPADFFFETFGIRKFYGKNMSDVENLVLKESEEKLKELMPHVPVPSLFFHFAGGGFNLDNQQRHPNILKAMVDISIDKEDDRNIFSDLIIHRPEEFENKSFTAHLKDLPWHDNEFAKSVETILNERRHQTFCRLQNSDLAMPISVYVFPNYTVPAAPKHHKVCQPRRNSSVAISGSPWLAGLLLFIASILYSS</sequence>
<evidence type="ECO:0000313" key="4">
    <source>
        <dbReference type="EMBL" id="KAF6208592.1"/>
    </source>
</evidence>
<dbReference type="SMART" id="SM00664">
    <property type="entry name" value="DoH"/>
    <property type="match status" value="1"/>
</dbReference>
<dbReference type="InterPro" id="IPR024548">
    <property type="entry name" value="Cu2_monoox_C"/>
</dbReference>
<keyword evidence="2" id="KW-1015">Disulfide bond</keyword>
<dbReference type="OrthoDB" id="10003276at2759"/>
<dbReference type="AlphaFoldDB" id="A0A6A4JFN3"/>
<dbReference type="Proteomes" id="UP000466442">
    <property type="component" value="Unassembled WGS sequence"/>
</dbReference>
<evidence type="ECO:0000256" key="1">
    <source>
        <dbReference type="ARBA" id="ARBA00010676"/>
    </source>
</evidence>
<gene>
    <name evidence="4" type="ORF">GE061_017050</name>
</gene>
<dbReference type="InterPro" id="IPR028460">
    <property type="entry name" value="Tbh/DBH"/>
</dbReference>
<reference evidence="4" key="1">
    <citation type="journal article" date="2021" name="Mol. Ecol. Resour.">
        <title>Apolygus lucorum genome provides insights into omnivorousness and mesophyll feeding.</title>
        <authorList>
            <person name="Liu Y."/>
            <person name="Liu H."/>
            <person name="Wang H."/>
            <person name="Huang T."/>
            <person name="Liu B."/>
            <person name="Yang B."/>
            <person name="Yin L."/>
            <person name="Li B."/>
            <person name="Zhang Y."/>
            <person name="Zhang S."/>
            <person name="Jiang F."/>
            <person name="Zhang X."/>
            <person name="Ren Y."/>
            <person name="Wang B."/>
            <person name="Wang S."/>
            <person name="Lu Y."/>
            <person name="Wu K."/>
            <person name="Fan W."/>
            <person name="Wang G."/>
        </authorList>
    </citation>
    <scope>NUCLEOTIDE SEQUENCE</scope>
    <source>
        <strain evidence="4">12Hb</strain>
    </source>
</reference>
<dbReference type="InterPro" id="IPR000323">
    <property type="entry name" value="Cu2_ascorb_mOase_N"/>
</dbReference>
<proteinExistence type="inferred from homology"/>
<dbReference type="GO" id="GO:0004500">
    <property type="term" value="F:dopamine beta-monooxygenase activity"/>
    <property type="evidence" value="ECO:0007669"/>
    <property type="project" value="InterPro"/>
</dbReference>
<dbReference type="GO" id="GO:0042420">
    <property type="term" value="P:dopamine catabolic process"/>
    <property type="evidence" value="ECO:0007669"/>
    <property type="project" value="TreeGrafter"/>
</dbReference>
<dbReference type="GO" id="GO:0006589">
    <property type="term" value="P:octopamine biosynthetic process"/>
    <property type="evidence" value="ECO:0007669"/>
    <property type="project" value="TreeGrafter"/>
</dbReference>
<dbReference type="GO" id="GO:0005615">
    <property type="term" value="C:extracellular space"/>
    <property type="evidence" value="ECO:0007669"/>
    <property type="project" value="TreeGrafter"/>
</dbReference>
<dbReference type="InterPro" id="IPR045266">
    <property type="entry name" value="DOH_DOMON"/>
</dbReference>
<dbReference type="PANTHER" id="PTHR10157:SF23">
    <property type="entry name" value="MOXD1 HOMOLOG 1"/>
    <property type="match status" value="1"/>
</dbReference>
<organism evidence="4 5">
    <name type="scientific">Apolygus lucorum</name>
    <name type="common">Small green plant bug</name>
    <name type="synonym">Lygocoris lucorum</name>
    <dbReference type="NCBI Taxonomy" id="248454"/>
    <lineage>
        <taxon>Eukaryota</taxon>
        <taxon>Metazoa</taxon>
        <taxon>Ecdysozoa</taxon>
        <taxon>Arthropoda</taxon>
        <taxon>Hexapoda</taxon>
        <taxon>Insecta</taxon>
        <taxon>Pterygota</taxon>
        <taxon>Neoptera</taxon>
        <taxon>Paraneoptera</taxon>
        <taxon>Hemiptera</taxon>
        <taxon>Heteroptera</taxon>
        <taxon>Panheteroptera</taxon>
        <taxon>Cimicomorpha</taxon>
        <taxon>Miridae</taxon>
        <taxon>Mirini</taxon>
        <taxon>Apolygus</taxon>
    </lineage>
</organism>
<dbReference type="SUPFAM" id="SSF49742">
    <property type="entry name" value="PHM/PNGase F"/>
    <property type="match status" value="2"/>
</dbReference>
<evidence type="ECO:0000256" key="3">
    <source>
        <dbReference type="ARBA" id="ARBA00023180"/>
    </source>
</evidence>
<dbReference type="Gene3D" id="2.60.120.310">
    <property type="entry name" value="Copper type II, ascorbate-dependent monooxygenase, N-terminal domain"/>
    <property type="match status" value="1"/>
</dbReference>
<dbReference type="InterPro" id="IPR000945">
    <property type="entry name" value="DBH-like"/>
</dbReference>
<dbReference type="FunFam" id="2.60.120.230:FF:000001">
    <property type="entry name" value="Monooxygenase, DBH-like 1"/>
    <property type="match status" value="1"/>
</dbReference>
<dbReference type="InterPro" id="IPR036939">
    <property type="entry name" value="Cu2_ascorb_mOase_N_sf"/>
</dbReference>
<protein>
    <submittedName>
        <fullName evidence="4">Uncharacterized protein</fullName>
    </submittedName>
</protein>
<dbReference type="InterPro" id="IPR008977">
    <property type="entry name" value="PHM/PNGase_F_dom_sf"/>
</dbReference>
<dbReference type="EMBL" id="WIXP02000007">
    <property type="protein sequence ID" value="KAF6208592.1"/>
    <property type="molecule type" value="Genomic_DNA"/>
</dbReference>
<dbReference type="Pfam" id="PF03351">
    <property type="entry name" value="DOMON"/>
    <property type="match status" value="1"/>
</dbReference>
<dbReference type="CDD" id="cd09631">
    <property type="entry name" value="DOMON_DOH"/>
    <property type="match status" value="1"/>
</dbReference>
<dbReference type="GO" id="GO:0030667">
    <property type="term" value="C:secretory granule membrane"/>
    <property type="evidence" value="ECO:0007669"/>
    <property type="project" value="TreeGrafter"/>
</dbReference>
<dbReference type="GO" id="GO:0005507">
    <property type="term" value="F:copper ion binding"/>
    <property type="evidence" value="ECO:0007669"/>
    <property type="project" value="InterPro"/>
</dbReference>
<evidence type="ECO:0000313" key="5">
    <source>
        <dbReference type="Proteomes" id="UP000466442"/>
    </source>
</evidence>
<dbReference type="Pfam" id="PF01082">
    <property type="entry name" value="Cu2_monooxygen"/>
    <property type="match status" value="1"/>
</dbReference>
<evidence type="ECO:0000256" key="2">
    <source>
        <dbReference type="ARBA" id="ARBA00023157"/>
    </source>
</evidence>
<dbReference type="PANTHER" id="PTHR10157">
    <property type="entry name" value="DOPAMINE BETA HYDROXYLASE RELATED"/>
    <property type="match status" value="1"/>
</dbReference>